<dbReference type="InterPro" id="IPR052468">
    <property type="entry name" value="Dual_spec_MAPK_kinase"/>
</dbReference>
<dbReference type="GO" id="GO:0051239">
    <property type="term" value="P:regulation of multicellular organismal process"/>
    <property type="evidence" value="ECO:0007669"/>
    <property type="project" value="UniProtKB-ARBA"/>
</dbReference>
<name>A0A482WSE6_LAOST</name>
<dbReference type="InterPro" id="IPR008271">
    <property type="entry name" value="Ser/Thr_kinase_AS"/>
</dbReference>
<dbReference type="PROSITE" id="PS00108">
    <property type="entry name" value="PROTEIN_KINASE_ST"/>
    <property type="match status" value="1"/>
</dbReference>
<dbReference type="EMBL" id="QKKF02026813">
    <property type="protein sequence ID" value="RZF36196.1"/>
    <property type="molecule type" value="Genomic_DNA"/>
</dbReference>
<keyword evidence="4" id="KW-0547">Nucleotide-binding</keyword>
<dbReference type="GO" id="GO:0030707">
    <property type="term" value="P:follicle cell of egg chamber development"/>
    <property type="evidence" value="ECO:0007669"/>
    <property type="project" value="UniProtKB-ARBA"/>
</dbReference>
<evidence type="ECO:0000256" key="4">
    <source>
        <dbReference type="ARBA" id="ARBA00022741"/>
    </source>
</evidence>
<feature type="domain" description="Protein kinase" evidence="15">
    <location>
        <begin position="111"/>
        <end position="371"/>
    </location>
</feature>
<evidence type="ECO:0000256" key="1">
    <source>
        <dbReference type="ARBA" id="ARBA00022527"/>
    </source>
</evidence>
<evidence type="ECO:0000256" key="5">
    <source>
        <dbReference type="ARBA" id="ARBA00022777"/>
    </source>
</evidence>
<feature type="compositionally biased region" description="Pro residues" evidence="14">
    <location>
        <begin position="538"/>
        <end position="551"/>
    </location>
</feature>
<dbReference type="PANTHER" id="PTHR47238:SF2">
    <property type="entry name" value="DUAL SPECIFICITY MITOGEN-ACTIVATED PROTEIN KINASE KINASE HEMIPTEROUS"/>
    <property type="match status" value="1"/>
</dbReference>
<dbReference type="GO" id="GO:0043068">
    <property type="term" value="P:positive regulation of programmed cell death"/>
    <property type="evidence" value="ECO:0007669"/>
    <property type="project" value="UniProtKB-ARBA"/>
</dbReference>
<comment type="catalytic activity">
    <reaction evidence="12">
        <text>L-tyrosyl-[protein] + ATP = O-phospho-L-tyrosyl-[protein] + ADP + H(+)</text>
        <dbReference type="Rhea" id="RHEA:10596"/>
        <dbReference type="Rhea" id="RHEA-COMP:10136"/>
        <dbReference type="Rhea" id="RHEA-COMP:20101"/>
        <dbReference type="ChEBI" id="CHEBI:15378"/>
        <dbReference type="ChEBI" id="CHEBI:30616"/>
        <dbReference type="ChEBI" id="CHEBI:46858"/>
        <dbReference type="ChEBI" id="CHEBI:61978"/>
        <dbReference type="ChEBI" id="CHEBI:456216"/>
        <dbReference type="EC" id="2.7.12.2"/>
    </reaction>
</comment>
<comment type="similarity">
    <text evidence="8">Belongs to the protein kinase superfamily. STE Ser/Thr protein kinase family. MAP kinase kinase subfamily.</text>
</comment>
<dbReference type="PROSITE" id="PS50011">
    <property type="entry name" value="PROTEIN_KINASE_DOM"/>
    <property type="match status" value="1"/>
</dbReference>
<evidence type="ECO:0000259" key="15">
    <source>
        <dbReference type="PROSITE" id="PS50011"/>
    </source>
</evidence>
<protein>
    <recommendedName>
        <fullName evidence="9">mitogen-activated protein kinase kinase</fullName>
        <ecNumber evidence="9">2.7.12.2</ecNumber>
    </recommendedName>
</protein>
<dbReference type="GO" id="GO:0005829">
    <property type="term" value="C:cytosol"/>
    <property type="evidence" value="ECO:0007669"/>
    <property type="project" value="UniProtKB-ARBA"/>
</dbReference>
<dbReference type="FunFam" id="1.10.510.10:FF:000432">
    <property type="entry name" value="mitogen-activated protein kinase kinase 3"/>
    <property type="match status" value="1"/>
</dbReference>
<dbReference type="CDD" id="cd06618">
    <property type="entry name" value="PKc_MKK7"/>
    <property type="match status" value="1"/>
</dbReference>
<keyword evidence="7" id="KW-0829">Tyrosine-protein kinase</keyword>
<feature type="region of interest" description="Disordered" evidence="14">
    <location>
        <begin position="394"/>
        <end position="427"/>
    </location>
</feature>
<dbReference type="Gene3D" id="3.30.200.20">
    <property type="entry name" value="Phosphorylase Kinase, domain 1"/>
    <property type="match status" value="1"/>
</dbReference>
<dbReference type="STRING" id="195883.A0A482WSE6"/>
<feature type="region of interest" description="Disordered" evidence="14">
    <location>
        <begin position="440"/>
        <end position="598"/>
    </location>
</feature>
<evidence type="ECO:0000256" key="10">
    <source>
        <dbReference type="ARBA" id="ARBA00049014"/>
    </source>
</evidence>
<feature type="compositionally biased region" description="Polar residues" evidence="14">
    <location>
        <begin position="443"/>
        <end position="452"/>
    </location>
</feature>
<sequence>MASSSFENKLVNLEARLKEENESKERDNQLTRSINFCLQSPKHSERMRPNKLGDMGTPTTSRKQMMLPIHSIKVSKNPLENEIDNKMKEIMAMSGLITINGKKFQTDIKDMEHLGELGNGTCGHVVKMLHKPSQTIIAIKQMRRSGNSEENKRIIMDLDVVLKSHDCPYIVRCLGCFITDADVWICMELMATCFDKLLKRFRQPVPENILGKIALSTVRALHYLKESHGVIHRDVKPSNILLDERGNVKLCDFGISGRLVDSKAKTKNAGCAAYMAPERIDPPDPKKPDYDIRADVWSLGITLVELATGVFPYRDCKSDFEVLSKVIQEDPPTLPTDQGFTPEFRSFVASCLTKDHSQRPKYKKLLEDPWLKRFEVEEVNVAEWFAKAMNHCETPSPATPTGLQTRRITPPPATAVRRPPPPPVVNHTHRLASAAESCAAYQPNGNTPSASPSHYPPLSGRYSPFRAAEPPPVSPRLSSSPVPSEWDRNRNFGSTSVSPCRQYTTTSSEAVKVDESGKKRYSSGVKFQIGGGGGRHPSPGPGAPSPDPPPRYNRGSSPLLMGRRTFLDGGSPLPTMRRDNGSPSLSRRSLQSSSEDEVSSNINLSAIKLCLENLRGKSNRKSGAIRVH</sequence>
<evidence type="ECO:0000256" key="12">
    <source>
        <dbReference type="ARBA" id="ARBA00051693"/>
    </source>
</evidence>
<keyword evidence="1" id="KW-0723">Serine/threonine-protein kinase</keyword>
<keyword evidence="2" id="KW-0597">Phosphoprotein</keyword>
<dbReference type="InterPro" id="IPR000719">
    <property type="entry name" value="Prot_kinase_dom"/>
</dbReference>
<evidence type="ECO:0000256" key="13">
    <source>
        <dbReference type="SAM" id="Coils"/>
    </source>
</evidence>
<dbReference type="OrthoDB" id="10252354at2759"/>
<gene>
    <name evidence="16" type="ORF">LSTR_LSTR008522</name>
</gene>
<feature type="compositionally biased region" description="Pro residues" evidence="14">
    <location>
        <begin position="409"/>
        <end position="424"/>
    </location>
</feature>
<evidence type="ECO:0000313" key="16">
    <source>
        <dbReference type="EMBL" id="RZF36196.1"/>
    </source>
</evidence>
<comment type="caution">
    <text evidence="16">The sequence shown here is derived from an EMBL/GenBank/DDBJ whole genome shotgun (WGS) entry which is preliminary data.</text>
</comment>
<dbReference type="AlphaFoldDB" id="A0A482WSE6"/>
<evidence type="ECO:0000256" key="3">
    <source>
        <dbReference type="ARBA" id="ARBA00022679"/>
    </source>
</evidence>
<evidence type="ECO:0000256" key="2">
    <source>
        <dbReference type="ARBA" id="ARBA00022553"/>
    </source>
</evidence>
<evidence type="ECO:0000256" key="9">
    <source>
        <dbReference type="ARBA" id="ARBA00038999"/>
    </source>
</evidence>
<dbReference type="Gene3D" id="1.10.510.10">
    <property type="entry name" value="Transferase(Phosphotransferase) domain 1"/>
    <property type="match status" value="1"/>
</dbReference>
<keyword evidence="6" id="KW-0067">ATP-binding</keyword>
<feature type="compositionally biased region" description="Low complexity" evidence="14">
    <location>
        <begin position="582"/>
        <end position="593"/>
    </location>
</feature>
<reference evidence="16 17" key="1">
    <citation type="journal article" date="2017" name="Gigascience">
        <title>Genome sequence of the small brown planthopper, Laodelphax striatellus.</title>
        <authorList>
            <person name="Zhu J."/>
            <person name="Jiang F."/>
            <person name="Wang X."/>
            <person name="Yang P."/>
            <person name="Bao Y."/>
            <person name="Zhao W."/>
            <person name="Wang W."/>
            <person name="Lu H."/>
            <person name="Wang Q."/>
            <person name="Cui N."/>
            <person name="Li J."/>
            <person name="Chen X."/>
            <person name="Luo L."/>
            <person name="Yu J."/>
            <person name="Kang L."/>
            <person name="Cui F."/>
        </authorList>
    </citation>
    <scope>NUCLEOTIDE SEQUENCE [LARGE SCALE GENOMIC DNA]</scope>
    <source>
        <strain evidence="16">Lst14</strain>
    </source>
</reference>
<evidence type="ECO:0000256" key="7">
    <source>
        <dbReference type="ARBA" id="ARBA00023137"/>
    </source>
</evidence>
<dbReference type="GO" id="GO:0010508">
    <property type="term" value="P:positive regulation of autophagy"/>
    <property type="evidence" value="ECO:0007669"/>
    <property type="project" value="UniProtKB-ARBA"/>
</dbReference>
<keyword evidence="17" id="KW-1185">Reference proteome</keyword>
<comment type="catalytic activity">
    <reaction evidence="11">
        <text>L-threonyl-[protein] + ATP = O-phospho-L-threonyl-[protein] + ADP + H(+)</text>
        <dbReference type="Rhea" id="RHEA:46608"/>
        <dbReference type="Rhea" id="RHEA-COMP:11060"/>
        <dbReference type="Rhea" id="RHEA-COMP:11605"/>
        <dbReference type="ChEBI" id="CHEBI:15378"/>
        <dbReference type="ChEBI" id="CHEBI:30013"/>
        <dbReference type="ChEBI" id="CHEBI:30616"/>
        <dbReference type="ChEBI" id="CHEBI:61977"/>
        <dbReference type="ChEBI" id="CHEBI:456216"/>
        <dbReference type="EC" id="2.7.12.2"/>
    </reaction>
</comment>
<evidence type="ECO:0000256" key="14">
    <source>
        <dbReference type="SAM" id="MobiDB-lite"/>
    </source>
</evidence>
<evidence type="ECO:0000313" key="17">
    <source>
        <dbReference type="Proteomes" id="UP000291343"/>
    </source>
</evidence>
<dbReference type="EC" id="2.7.12.2" evidence="9"/>
<keyword evidence="3" id="KW-0808">Transferase</keyword>
<dbReference type="SUPFAM" id="SSF56112">
    <property type="entry name" value="Protein kinase-like (PK-like)"/>
    <property type="match status" value="1"/>
</dbReference>
<feature type="compositionally biased region" description="Low complexity" evidence="14">
    <location>
        <begin position="475"/>
        <end position="484"/>
    </location>
</feature>
<feature type="region of interest" description="Disordered" evidence="14">
    <location>
        <begin position="42"/>
        <end position="61"/>
    </location>
</feature>
<dbReference type="FunFam" id="3.30.200.20:FF:000040">
    <property type="entry name" value="Dual specificity mitogen-activated protein kinase kinase"/>
    <property type="match status" value="1"/>
</dbReference>
<keyword evidence="13" id="KW-0175">Coiled coil</keyword>
<dbReference type="SMART" id="SM00220">
    <property type="entry name" value="S_TKc"/>
    <property type="match status" value="1"/>
</dbReference>
<dbReference type="GO" id="GO:0005524">
    <property type="term" value="F:ATP binding"/>
    <property type="evidence" value="ECO:0007669"/>
    <property type="project" value="UniProtKB-KW"/>
</dbReference>
<dbReference type="SMR" id="A0A482WSE6"/>
<evidence type="ECO:0000256" key="11">
    <source>
        <dbReference type="ARBA" id="ARBA00049299"/>
    </source>
</evidence>
<keyword evidence="5" id="KW-0418">Kinase</keyword>
<organism evidence="16 17">
    <name type="scientific">Laodelphax striatellus</name>
    <name type="common">Small brown planthopper</name>
    <name type="synonym">Delphax striatella</name>
    <dbReference type="NCBI Taxonomy" id="195883"/>
    <lineage>
        <taxon>Eukaryota</taxon>
        <taxon>Metazoa</taxon>
        <taxon>Ecdysozoa</taxon>
        <taxon>Arthropoda</taxon>
        <taxon>Hexapoda</taxon>
        <taxon>Insecta</taxon>
        <taxon>Pterygota</taxon>
        <taxon>Neoptera</taxon>
        <taxon>Paraneoptera</taxon>
        <taxon>Hemiptera</taxon>
        <taxon>Auchenorrhyncha</taxon>
        <taxon>Fulgoroidea</taxon>
        <taxon>Delphacidae</taxon>
        <taxon>Criomorphinae</taxon>
        <taxon>Laodelphax</taxon>
    </lineage>
</organism>
<feature type="compositionally biased region" description="Polar residues" evidence="14">
    <location>
        <begin position="491"/>
        <end position="509"/>
    </location>
</feature>
<comment type="catalytic activity">
    <reaction evidence="10">
        <text>L-seryl-[protein] + ATP = O-phospho-L-seryl-[protein] + ADP + H(+)</text>
        <dbReference type="Rhea" id="RHEA:17989"/>
        <dbReference type="Rhea" id="RHEA-COMP:9863"/>
        <dbReference type="Rhea" id="RHEA-COMP:11604"/>
        <dbReference type="ChEBI" id="CHEBI:15378"/>
        <dbReference type="ChEBI" id="CHEBI:29999"/>
        <dbReference type="ChEBI" id="CHEBI:30616"/>
        <dbReference type="ChEBI" id="CHEBI:83421"/>
        <dbReference type="ChEBI" id="CHEBI:456216"/>
        <dbReference type="EC" id="2.7.12.2"/>
    </reaction>
</comment>
<dbReference type="GO" id="GO:0016477">
    <property type="term" value="P:cell migration"/>
    <property type="evidence" value="ECO:0007669"/>
    <property type="project" value="UniProtKB-ARBA"/>
</dbReference>
<feature type="coiled-coil region" evidence="13">
    <location>
        <begin position="3"/>
        <end position="30"/>
    </location>
</feature>
<dbReference type="Pfam" id="PF00069">
    <property type="entry name" value="Pkinase"/>
    <property type="match status" value="1"/>
</dbReference>
<dbReference type="InterPro" id="IPR011009">
    <property type="entry name" value="Kinase-like_dom_sf"/>
</dbReference>
<dbReference type="GO" id="GO:0004713">
    <property type="term" value="F:protein tyrosine kinase activity"/>
    <property type="evidence" value="ECO:0007669"/>
    <property type="project" value="UniProtKB-KW"/>
</dbReference>
<proteinExistence type="inferred from homology"/>
<dbReference type="GO" id="GO:0006950">
    <property type="term" value="P:response to stress"/>
    <property type="evidence" value="ECO:0007669"/>
    <property type="project" value="UniProtKB-ARBA"/>
</dbReference>
<dbReference type="GO" id="GO:0004708">
    <property type="term" value="F:MAP kinase kinase activity"/>
    <property type="evidence" value="ECO:0007669"/>
    <property type="project" value="UniProtKB-EC"/>
</dbReference>
<evidence type="ECO:0000256" key="6">
    <source>
        <dbReference type="ARBA" id="ARBA00022840"/>
    </source>
</evidence>
<dbReference type="GO" id="GO:0004674">
    <property type="term" value="F:protein serine/threonine kinase activity"/>
    <property type="evidence" value="ECO:0007669"/>
    <property type="project" value="UniProtKB-KW"/>
</dbReference>
<dbReference type="Proteomes" id="UP000291343">
    <property type="component" value="Unassembled WGS sequence"/>
</dbReference>
<dbReference type="PANTHER" id="PTHR47238">
    <property type="entry name" value="MITOGEN-ACTIVATED PROTEIN KINASE KINASE 5"/>
    <property type="match status" value="1"/>
</dbReference>
<dbReference type="InParanoid" id="A0A482WSE6"/>
<evidence type="ECO:0000256" key="8">
    <source>
        <dbReference type="ARBA" id="ARBA00038035"/>
    </source>
</evidence>
<accession>A0A482WSE6</accession>